<accession>A0A0F4YV05</accession>
<feature type="region of interest" description="Disordered" evidence="1">
    <location>
        <begin position="34"/>
        <end position="148"/>
    </location>
</feature>
<dbReference type="STRING" id="1408163.A0A0F4YV05"/>
<gene>
    <name evidence="2" type="ORF">T310_4313</name>
</gene>
<dbReference type="OrthoDB" id="5336357at2759"/>
<sequence>MSLKRKASFPTITAVTPFSPEAVVVDDIPRHLNSRTRKRFRNDRPDDQTVYENTLRLLFSAQKERVSSPSHDESMSPSPPPSEPEPIDPRQQTLRKFFKPVKASSSSMRTDCQSQNKENSPSIDASCESPTDSGSETSLSGEMEMDVEMDMDCAGQESSPDAKRWKGGIGWM</sequence>
<feature type="compositionally biased region" description="Polar residues" evidence="1">
    <location>
        <begin position="103"/>
        <end position="140"/>
    </location>
</feature>
<evidence type="ECO:0000313" key="3">
    <source>
        <dbReference type="Proteomes" id="UP000053958"/>
    </source>
</evidence>
<reference evidence="2 3" key="1">
    <citation type="submission" date="2015-04" db="EMBL/GenBank/DDBJ databases">
        <authorList>
            <person name="Heijne W.H."/>
            <person name="Fedorova N.D."/>
            <person name="Nierman W.C."/>
            <person name="Vollebregt A.W."/>
            <person name="Zhao Z."/>
            <person name="Wu L."/>
            <person name="Kumar M."/>
            <person name="Stam H."/>
            <person name="van den Berg M.A."/>
            <person name="Pel H.J."/>
        </authorList>
    </citation>
    <scope>NUCLEOTIDE SEQUENCE [LARGE SCALE GENOMIC DNA]</scope>
    <source>
        <strain evidence="2 3">CBS 393.64</strain>
    </source>
</reference>
<feature type="region of interest" description="Disordered" evidence="1">
    <location>
        <begin position="153"/>
        <end position="172"/>
    </location>
</feature>
<proteinExistence type="predicted"/>
<feature type="compositionally biased region" description="Basic and acidic residues" evidence="1">
    <location>
        <begin position="62"/>
        <end position="74"/>
    </location>
</feature>
<evidence type="ECO:0000256" key="1">
    <source>
        <dbReference type="SAM" id="MobiDB-lite"/>
    </source>
</evidence>
<dbReference type="GeneID" id="25316661"/>
<name>A0A0F4YV05_RASE3</name>
<dbReference type="AlphaFoldDB" id="A0A0F4YV05"/>
<protein>
    <submittedName>
        <fullName evidence="2">Uncharacterized protein</fullName>
    </submittedName>
</protein>
<dbReference type="Proteomes" id="UP000053958">
    <property type="component" value="Unassembled WGS sequence"/>
</dbReference>
<keyword evidence="3" id="KW-1185">Reference proteome</keyword>
<organism evidence="2 3">
    <name type="scientific">Rasamsonia emersonii (strain ATCC 16479 / CBS 393.64 / IMI 116815)</name>
    <dbReference type="NCBI Taxonomy" id="1408163"/>
    <lineage>
        <taxon>Eukaryota</taxon>
        <taxon>Fungi</taxon>
        <taxon>Dikarya</taxon>
        <taxon>Ascomycota</taxon>
        <taxon>Pezizomycotina</taxon>
        <taxon>Eurotiomycetes</taxon>
        <taxon>Eurotiomycetidae</taxon>
        <taxon>Eurotiales</taxon>
        <taxon>Trichocomaceae</taxon>
        <taxon>Rasamsonia</taxon>
    </lineage>
</organism>
<dbReference type="EMBL" id="LASV01000175">
    <property type="protein sequence ID" value="KKA21656.1"/>
    <property type="molecule type" value="Genomic_DNA"/>
</dbReference>
<evidence type="ECO:0000313" key="2">
    <source>
        <dbReference type="EMBL" id="KKA21656.1"/>
    </source>
</evidence>
<dbReference type="RefSeq" id="XP_013328268.1">
    <property type="nucleotide sequence ID" value="XM_013472814.1"/>
</dbReference>
<comment type="caution">
    <text evidence="2">The sequence shown here is derived from an EMBL/GenBank/DDBJ whole genome shotgun (WGS) entry which is preliminary data.</text>
</comment>